<comment type="caution">
    <text evidence="10">The sequence shown here is derived from an EMBL/GenBank/DDBJ whole genome shotgun (WGS) entry which is preliminary data.</text>
</comment>
<dbReference type="NCBIfam" id="TIGR01469">
    <property type="entry name" value="cobA_cysG_Cterm"/>
    <property type="match status" value="1"/>
</dbReference>
<evidence type="ECO:0000256" key="7">
    <source>
        <dbReference type="ARBA" id="ARBA00025705"/>
    </source>
</evidence>
<proteinExistence type="inferred from homology"/>
<dbReference type="CDD" id="cd11642">
    <property type="entry name" value="SUMT"/>
    <property type="match status" value="1"/>
</dbReference>
<keyword evidence="11" id="KW-1185">Reference proteome</keyword>
<dbReference type="Gene3D" id="3.40.1010.10">
    <property type="entry name" value="Cobalt-precorrin-4 Transmethylase, Domain 1"/>
    <property type="match status" value="1"/>
</dbReference>
<gene>
    <name evidence="10" type="ORF">GCM10007933_26010</name>
</gene>
<dbReference type="NCBIfam" id="NF004790">
    <property type="entry name" value="PRK06136.1"/>
    <property type="match status" value="1"/>
</dbReference>
<evidence type="ECO:0000313" key="11">
    <source>
        <dbReference type="Proteomes" id="UP001157167"/>
    </source>
</evidence>
<dbReference type="EC" id="2.1.1.107" evidence="2"/>
<comment type="pathway">
    <text evidence="7">Porphyrin-containing compound metabolism; siroheme biosynthesis; precorrin-2 from uroporphyrinogen III: step 1/1.</text>
</comment>
<organism evidence="10 11">
    <name type="scientific">Zoogloea oryzae</name>
    <dbReference type="NCBI Taxonomy" id="310767"/>
    <lineage>
        <taxon>Bacteria</taxon>
        <taxon>Pseudomonadati</taxon>
        <taxon>Pseudomonadota</taxon>
        <taxon>Betaproteobacteria</taxon>
        <taxon>Rhodocyclales</taxon>
        <taxon>Zoogloeaceae</taxon>
        <taxon>Zoogloea</taxon>
    </lineage>
</organism>
<dbReference type="Pfam" id="PF00590">
    <property type="entry name" value="TP_methylase"/>
    <property type="match status" value="1"/>
</dbReference>
<evidence type="ECO:0000259" key="9">
    <source>
        <dbReference type="Pfam" id="PF00590"/>
    </source>
</evidence>
<dbReference type="PROSITE" id="PS00839">
    <property type="entry name" value="SUMT_1"/>
    <property type="match status" value="1"/>
</dbReference>
<keyword evidence="5" id="KW-0949">S-adenosyl-L-methionine</keyword>
<keyword evidence="3 8" id="KW-0489">Methyltransferase</keyword>
<comment type="similarity">
    <text evidence="1 8">Belongs to the precorrin methyltransferase family.</text>
</comment>
<dbReference type="EMBL" id="BSPX01000039">
    <property type="protein sequence ID" value="GLT23138.1"/>
    <property type="molecule type" value="Genomic_DNA"/>
</dbReference>
<keyword evidence="6" id="KW-0627">Porphyrin biosynthesis</keyword>
<dbReference type="PROSITE" id="PS00840">
    <property type="entry name" value="SUMT_2"/>
    <property type="match status" value="1"/>
</dbReference>
<dbReference type="InterPro" id="IPR003043">
    <property type="entry name" value="Uropor_MeTrfase_CS"/>
</dbReference>
<evidence type="ECO:0000256" key="5">
    <source>
        <dbReference type="ARBA" id="ARBA00022691"/>
    </source>
</evidence>
<evidence type="ECO:0000256" key="4">
    <source>
        <dbReference type="ARBA" id="ARBA00022679"/>
    </source>
</evidence>
<dbReference type="InterPro" id="IPR014776">
    <property type="entry name" value="4pyrrole_Mease_sub2"/>
</dbReference>
<dbReference type="InterPro" id="IPR014777">
    <property type="entry name" value="4pyrrole_Mease_sub1"/>
</dbReference>
<dbReference type="PANTHER" id="PTHR45790:SF1">
    <property type="entry name" value="SIROHEME SYNTHASE"/>
    <property type="match status" value="1"/>
</dbReference>
<reference evidence="11" key="1">
    <citation type="journal article" date="2019" name="Int. J. Syst. Evol. Microbiol.">
        <title>The Global Catalogue of Microorganisms (GCM) 10K type strain sequencing project: providing services to taxonomists for standard genome sequencing and annotation.</title>
        <authorList>
            <consortium name="The Broad Institute Genomics Platform"/>
            <consortium name="The Broad Institute Genome Sequencing Center for Infectious Disease"/>
            <person name="Wu L."/>
            <person name="Ma J."/>
        </authorList>
    </citation>
    <scope>NUCLEOTIDE SEQUENCE [LARGE SCALE GENOMIC DNA]</scope>
    <source>
        <strain evidence="11">NBRC 102407</strain>
    </source>
</reference>
<evidence type="ECO:0000256" key="8">
    <source>
        <dbReference type="RuleBase" id="RU003960"/>
    </source>
</evidence>
<keyword evidence="4 8" id="KW-0808">Transferase</keyword>
<protein>
    <recommendedName>
        <fullName evidence="2">uroporphyrinogen-III C-methyltransferase</fullName>
        <ecNumber evidence="2">2.1.1.107</ecNumber>
    </recommendedName>
</protein>
<feature type="domain" description="Tetrapyrrole methylase" evidence="9">
    <location>
        <begin position="56"/>
        <end position="265"/>
    </location>
</feature>
<dbReference type="InterPro" id="IPR035996">
    <property type="entry name" value="4pyrrol_Methylase_sf"/>
</dbReference>
<name>A0ABQ6FC05_9RHOO</name>
<evidence type="ECO:0000313" key="10">
    <source>
        <dbReference type="EMBL" id="GLT23138.1"/>
    </source>
</evidence>
<dbReference type="InterPro" id="IPR000878">
    <property type="entry name" value="4pyrrol_Mease"/>
</dbReference>
<sequence length="302" mass="31043">MIPGSFAMPPPVTASLEMPAAGALRAFLHQVLGGPAGFAPDAARPLAMPAGGSGRVALVGAGPGDPELLTLRAARLIASADTLVVDHLVGDGILDLARPGAERIYVGKEAGHHTLPQEDINRLLVRLAREGKQVVRLKGGDPFIFGRGGEELEELLDAGVPFEVVPGITAACGAGAYAGIPLTHRDHAQSVVFATGHRRAGESALDWVALARPKQTAVIYMGVGMLAAHCAALIEHGRGADTPAALVENGTRANQRVVTGTLTTLPDVAAAAGIRPPALLIVGEVVALADKLAWFNRAQATV</sequence>
<dbReference type="InterPro" id="IPR050161">
    <property type="entry name" value="Siro_Cobalamin_biosynth"/>
</dbReference>
<dbReference type="Proteomes" id="UP001157167">
    <property type="component" value="Unassembled WGS sequence"/>
</dbReference>
<evidence type="ECO:0000256" key="3">
    <source>
        <dbReference type="ARBA" id="ARBA00022603"/>
    </source>
</evidence>
<dbReference type="InterPro" id="IPR006366">
    <property type="entry name" value="CobA/CysG_C"/>
</dbReference>
<evidence type="ECO:0000256" key="2">
    <source>
        <dbReference type="ARBA" id="ARBA00012162"/>
    </source>
</evidence>
<evidence type="ECO:0000256" key="1">
    <source>
        <dbReference type="ARBA" id="ARBA00005879"/>
    </source>
</evidence>
<dbReference type="SUPFAM" id="SSF53790">
    <property type="entry name" value="Tetrapyrrole methylase"/>
    <property type="match status" value="1"/>
</dbReference>
<accession>A0ABQ6FC05</accession>
<dbReference type="Gene3D" id="3.30.950.10">
    <property type="entry name" value="Methyltransferase, Cobalt-precorrin-4 Transmethylase, Domain 2"/>
    <property type="match status" value="1"/>
</dbReference>
<evidence type="ECO:0000256" key="6">
    <source>
        <dbReference type="ARBA" id="ARBA00023244"/>
    </source>
</evidence>
<dbReference type="PANTHER" id="PTHR45790">
    <property type="entry name" value="SIROHEME SYNTHASE-RELATED"/>
    <property type="match status" value="1"/>
</dbReference>